<comment type="caution">
    <text evidence="2">The sequence shown here is derived from an EMBL/GenBank/DDBJ whole genome shotgun (WGS) entry which is preliminary data.</text>
</comment>
<dbReference type="EMBL" id="JAULSV010000002">
    <property type="protein sequence ID" value="KAK0651487.1"/>
    <property type="molecule type" value="Genomic_DNA"/>
</dbReference>
<feature type="region of interest" description="Disordered" evidence="1">
    <location>
        <begin position="1"/>
        <end position="58"/>
    </location>
</feature>
<gene>
    <name evidence="2" type="ORF">B0T16DRAFT_404032</name>
</gene>
<keyword evidence="3" id="KW-1185">Reference proteome</keyword>
<name>A0AA40CUU5_9PEZI</name>
<dbReference type="Proteomes" id="UP001174936">
    <property type="component" value="Unassembled WGS sequence"/>
</dbReference>
<dbReference type="AlphaFoldDB" id="A0AA40CUU5"/>
<evidence type="ECO:0000256" key="1">
    <source>
        <dbReference type="SAM" id="MobiDB-lite"/>
    </source>
</evidence>
<evidence type="ECO:0000313" key="3">
    <source>
        <dbReference type="Proteomes" id="UP001174936"/>
    </source>
</evidence>
<evidence type="ECO:0000313" key="2">
    <source>
        <dbReference type="EMBL" id="KAK0651487.1"/>
    </source>
</evidence>
<reference evidence="2" key="1">
    <citation type="submission" date="2023-06" db="EMBL/GenBank/DDBJ databases">
        <title>Genome-scale phylogeny and comparative genomics of the fungal order Sordariales.</title>
        <authorList>
            <consortium name="Lawrence Berkeley National Laboratory"/>
            <person name="Hensen N."/>
            <person name="Bonometti L."/>
            <person name="Westerberg I."/>
            <person name="Brannstrom I.O."/>
            <person name="Guillou S."/>
            <person name="Cros-Aarteil S."/>
            <person name="Calhoun S."/>
            <person name="Haridas S."/>
            <person name="Kuo A."/>
            <person name="Mondo S."/>
            <person name="Pangilinan J."/>
            <person name="Riley R."/>
            <person name="Labutti K."/>
            <person name="Andreopoulos B."/>
            <person name="Lipzen A."/>
            <person name="Chen C."/>
            <person name="Yanf M."/>
            <person name="Daum C."/>
            <person name="Ng V."/>
            <person name="Clum A."/>
            <person name="Steindorff A."/>
            <person name="Ohm R."/>
            <person name="Martin F."/>
            <person name="Silar P."/>
            <person name="Natvig D."/>
            <person name="Lalanne C."/>
            <person name="Gautier V."/>
            <person name="Ament-Velasquez S.L."/>
            <person name="Kruys A."/>
            <person name="Hutchinson M.I."/>
            <person name="Powell A.J."/>
            <person name="Barry K."/>
            <person name="Miller A.N."/>
            <person name="Grigoriev I.V."/>
            <person name="Debuchy R."/>
            <person name="Gladieux P."/>
            <person name="Thoren M.H."/>
            <person name="Johannesson H."/>
        </authorList>
    </citation>
    <scope>NUCLEOTIDE SEQUENCE</scope>
    <source>
        <strain evidence="2">SMH2532-1</strain>
    </source>
</reference>
<sequence length="58" mass="6307">MCDVMRPNRWSVPPAGRLQRLLAPSPVSTPDTQCQSPSRVESTTPPATNTNPQSQITC</sequence>
<accession>A0AA40CUU5</accession>
<proteinExistence type="predicted"/>
<organism evidence="2 3">
    <name type="scientific">Cercophora newfieldiana</name>
    <dbReference type="NCBI Taxonomy" id="92897"/>
    <lineage>
        <taxon>Eukaryota</taxon>
        <taxon>Fungi</taxon>
        <taxon>Dikarya</taxon>
        <taxon>Ascomycota</taxon>
        <taxon>Pezizomycotina</taxon>
        <taxon>Sordariomycetes</taxon>
        <taxon>Sordariomycetidae</taxon>
        <taxon>Sordariales</taxon>
        <taxon>Lasiosphaeriaceae</taxon>
        <taxon>Cercophora</taxon>
    </lineage>
</organism>
<protein>
    <submittedName>
        <fullName evidence="2">Uncharacterized protein</fullName>
    </submittedName>
</protein>
<feature type="compositionally biased region" description="Polar residues" evidence="1">
    <location>
        <begin position="26"/>
        <end position="58"/>
    </location>
</feature>